<evidence type="ECO:0000256" key="1">
    <source>
        <dbReference type="ARBA" id="ARBA00004123"/>
    </source>
</evidence>
<organism evidence="8 9">
    <name type="scientific">Rhipicephalus sanguineus</name>
    <name type="common">Brown dog tick</name>
    <name type="synonym">Ixodes sanguineus</name>
    <dbReference type="NCBI Taxonomy" id="34632"/>
    <lineage>
        <taxon>Eukaryota</taxon>
        <taxon>Metazoa</taxon>
        <taxon>Ecdysozoa</taxon>
        <taxon>Arthropoda</taxon>
        <taxon>Chelicerata</taxon>
        <taxon>Arachnida</taxon>
        <taxon>Acari</taxon>
        <taxon>Parasitiformes</taxon>
        <taxon>Ixodida</taxon>
        <taxon>Ixodoidea</taxon>
        <taxon>Ixodidae</taxon>
        <taxon>Rhipicephalinae</taxon>
        <taxon>Rhipicephalus</taxon>
        <taxon>Rhipicephalus</taxon>
    </lineage>
</organism>
<name>A0A9D4SMB8_RHISA</name>
<evidence type="ECO:0000259" key="6">
    <source>
        <dbReference type="PROSITE" id="PS50961"/>
    </source>
</evidence>
<comment type="caution">
    <text evidence="8">The sequence shown here is derived from an EMBL/GenBank/DDBJ whole genome shotgun (WGS) entry which is preliminary data.</text>
</comment>
<dbReference type="Gene3D" id="3.30.70.330">
    <property type="match status" value="2"/>
</dbReference>
<protein>
    <submittedName>
        <fullName evidence="8">Uncharacterized protein</fullName>
    </submittedName>
</protein>
<dbReference type="PRINTS" id="PR00302">
    <property type="entry name" value="LUPUSLA"/>
</dbReference>
<dbReference type="InterPro" id="IPR014886">
    <property type="entry name" value="La_xRRM"/>
</dbReference>
<dbReference type="SMART" id="SM00715">
    <property type="entry name" value="LA"/>
    <property type="match status" value="1"/>
</dbReference>
<dbReference type="SMART" id="SM00360">
    <property type="entry name" value="RRM"/>
    <property type="match status" value="2"/>
</dbReference>
<keyword evidence="3" id="KW-0539">Nucleus</keyword>
<dbReference type="PROSITE" id="PS51939">
    <property type="entry name" value="XRRM"/>
    <property type="match status" value="1"/>
</dbReference>
<dbReference type="Proteomes" id="UP000821837">
    <property type="component" value="Unassembled WGS sequence"/>
</dbReference>
<evidence type="ECO:0000256" key="5">
    <source>
        <dbReference type="SAM" id="MobiDB-lite"/>
    </source>
</evidence>
<dbReference type="SUPFAM" id="SSF54928">
    <property type="entry name" value="RNA-binding domain, RBD"/>
    <property type="match status" value="1"/>
</dbReference>
<dbReference type="InterPro" id="IPR006630">
    <property type="entry name" value="La_HTH"/>
</dbReference>
<dbReference type="InterPro" id="IPR036390">
    <property type="entry name" value="WH_DNA-bd_sf"/>
</dbReference>
<dbReference type="PROSITE" id="PS50961">
    <property type="entry name" value="HTH_LA"/>
    <property type="match status" value="1"/>
</dbReference>
<proteinExistence type="predicted"/>
<dbReference type="InterPro" id="IPR035979">
    <property type="entry name" value="RBD_domain_sf"/>
</dbReference>
<dbReference type="GO" id="GO:0003723">
    <property type="term" value="F:RNA binding"/>
    <property type="evidence" value="ECO:0007669"/>
    <property type="project" value="UniProtKB-UniRule"/>
</dbReference>
<dbReference type="InterPro" id="IPR002344">
    <property type="entry name" value="Lupus_La"/>
</dbReference>
<comment type="subcellular location">
    <subcellularLocation>
        <location evidence="1">Nucleus</location>
    </subcellularLocation>
</comment>
<dbReference type="InterPro" id="IPR012677">
    <property type="entry name" value="Nucleotide-bd_a/b_plait_sf"/>
</dbReference>
<dbReference type="InterPro" id="IPR045180">
    <property type="entry name" value="La_dom_prot"/>
</dbReference>
<dbReference type="GO" id="GO:0005634">
    <property type="term" value="C:nucleus"/>
    <property type="evidence" value="ECO:0007669"/>
    <property type="project" value="UniProtKB-SubCell"/>
</dbReference>
<keyword evidence="9" id="KW-1185">Reference proteome</keyword>
<dbReference type="VEuPathDB" id="VectorBase:RSAN_046567"/>
<dbReference type="Gene3D" id="1.10.10.10">
    <property type="entry name" value="Winged helix-like DNA-binding domain superfamily/Winged helix DNA-binding domain"/>
    <property type="match status" value="1"/>
</dbReference>
<dbReference type="GO" id="GO:0006396">
    <property type="term" value="P:RNA processing"/>
    <property type="evidence" value="ECO:0007669"/>
    <property type="project" value="InterPro"/>
</dbReference>
<dbReference type="EMBL" id="JABSTV010001816">
    <property type="protein sequence ID" value="KAH7931987.1"/>
    <property type="molecule type" value="Genomic_DNA"/>
</dbReference>
<accession>A0A9D4SMB8</accession>
<feature type="domain" description="HTH La-type RNA-binding" evidence="6">
    <location>
        <begin position="19"/>
        <end position="111"/>
    </location>
</feature>
<dbReference type="InterPro" id="IPR000504">
    <property type="entry name" value="RRM_dom"/>
</dbReference>
<feature type="domain" description="XRRM" evidence="7">
    <location>
        <begin position="196"/>
        <end position="317"/>
    </location>
</feature>
<dbReference type="PANTHER" id="PTHR22792">
    <property type="entry name" value="LUPUS LA PROTEIN-RELATED"/>
    <property type="match status" value="1"/>
</dbReference>
<sequence>MAARGDVRFELFEAEDERETLDYDILDKIIKQLEYYFGDKNLSRDKFLQRKLESGNGWVEIDVLLTFNKLRSLTYKKWTVSAAFYWKGSQLLEISRDETKVRRKPAHPWPRRSRTELDELTVFVKGFPLNTCTDELDKFFGQFGQSVDVFMMCHNKTQRKFNEMELTRAIKQTRHAIRVKKDAEYEALAEPAEELKVVPGCLLRVTGLDKVTTWKSLKEALEPYAKVAFVDYCESKGEAVLRFIEEGAAHAVLTKLEQHGKGLHIDGNRVIVEALEAGEEVEYWKKLAAIKRKLRNRRGRHNSRSVQRGKKRRSEERSISPDNMME</sequence>
<evidence type="ECO:0000256" key="3">
    <source>
        <dbReference type="ARBA" id="ARBA00023242"/>
    </source>
</evidence>
<dbReference type="AlphaFoldDB" id="A0A9D4SMB8"/>
<dbReference type="Pfam" id="PF08777">
    <property type="entry name" value="RRM_3"/>
    <property type="match status" value="1"/>
</dbReference>
<evidence type="ECO:0000256" key="2">
    <source>
        <dbReference type="ARBA" id="ARBA00022884"/>
    </source>
</evidence>
<dbReference type="SUPFAM" id="SSF46785">
    <property type="entry name" value="Winged helix' DNA-binding domain"/>
    <property type="match status" value="1"/>
</dbReference>
<dbReference type="InterPro" id="IPR036388">
    <property type="entry name" value="WH-like_DNA-bd_sf"/>
</dbReference>
<reference evidence="8" key="1">
    <citation type="journal article" date="2020" name="Cell">
        <title>Large-Scale Comparative Analyses of Tick Genomes Elucidate Their Genetic Diversity and Vector Capacities.</title>
        <authorList>
            <consortium name="Tick Genome and Microbiome Consortium (TIGMIC)"/>
            <person name="Jia N."/>
            <person name="Wang J."/>
            <person name="Shi W."/>
            <person name="Du L."/>
            <person name="Sun Y."/>
            <person name="Zhan W."/>
            <person name="Jiang J.F."/>
            <person name="Wang Q."/>
            <person name="Zhang B."/>
            <person name="Ji P."/>
            <person name="Bell-Sakyi L."/>
            <person name="Cui X.M."/>
            <person name="Yuan T.T."/>
            <person name="Jiang B.G."/>
            <person name="Yang W.F."/>
            <person name="Lam T.T."/>
            <person name="Chang Q.C."/>
            <person name="Ding S.J."/>
            <person name="Wang X.J."/>
            <person name="Zhu J.G."/>
            <person name="Ruan X.D."/>
            <person name="Zhao L."/>
            <person name="Wei J.T."/>
            <person name="Ye R.Z."/>
            <person name="Que T.C."/>
            <person name="Du C.H."/>
            <person name="Zhou Y.H."/>
            <person name="Cheng J.X."/>
            <person name="Dai P.F."/>
            <person name="Guo W.B."/>
            <person name="Han X.H."/>
            <person name="Huang E.J."/>
            <person name="Li L.F."/>
            <person name="Wei W."/>
            <person name="Gao Y.C."/>
            <person name="Liu J.Z."/>
            <person name="Shao H.Z."/>
            <person name="Wang X."/>
            <person name="Wang C.C."/>
            <person name="Yang T.C."/>
            <person name="Huo Q.B."/>
            <person name="Li W."/>
            <person name="Chen H.Y."/>
            <person name="Chen S.E."/>
            <person name="Zhou L.G."/>
            <person name="Ni X.B."/>
            <person name="Tian J.H."/>
            <person name="Sheng Y."/>
            <person name="Liu T."/>
            <person name="Pan Y.S."/>
            <person name="Xia L.Y."/>
            <person name="Li J."/>
            <person name="Zhao F."/>
            <person name="Cao W.C."/>
        </authorList>
    </citation>
    <scope>NUCLEOTIDE SEQUENCE</scope>
    <source>
        <strain evidence="8">Rsan-2018</strain>
    </source>
</reference>
<feature type="compositionally biased region" description="Basic residues" evidence="5">
    <location>
        <begin position="295"/>
        <end position="312"/>
    </location>
</feature>
<evidence type="ECO:0000259" key="7">
    <source>
        <dbReference type="PROSITE" id="PS51939"/>
    </source>
</evidence>
<gene>
    <name evidence="8" type="ORF">HPB52_025054</name>
</gene>
<dbReference type="GO" id="GO:1990904">
    <property type="term" value="C:ribonucleoprotein complex"/>
    <property type="evidence" value="ECO:0007669"/>
    <property type="project" value="UniProtKB-UniRule"/>
</dbReference>
<evidence type="ECO:0000313" key="8">
    <source>
        <dbReference type="EMBL" id="KAH7931987.1"/>
    </source>
</evidence>
<keyword evidence="2 4" id="KW-0694">RNA-binding</keyword>
<evidence type="ECO:0000256" key="4">
    <source>
        <dbReference type="PROSITE-ProRule" id="PRU00332"/>
    </source>
</evidence>
<evidence type="ECO:0000313" key="9">
    <source>
        <dbReference type="Proteomes" id="UP000821837"/>
    </source>
</evidence>
<dbReference type="Pfam" id="PF05383">
    <property type="entry name" value="La"/>
    <property type="match status" value="1"/>
</dbReference>
<feature type="region of interest" description="Disordered" evidence="5">
    <location>
        <begin position="295"/>
        <end position="326"/>
    </location>
</feature>
<reference evidence="8" key="2">
    <citation type="submission" date="2021-09" db="EMBL/GenBank/DDBJ databases">
        <authorList>
            <person name="Jia N."/>
            <person name="Wang J."/>
            <person name="Shi W."/>
            <person name="Du L."/>
            <person name="Sun Y."/>
            <person name="Zhan W."/>
            <person name="Jiang J."/>
            <person name="Wang Q."/>
            <person name="Zhang B."/>
            <person name="Ji P."/>
            <person name="Sakyi L.B."/>
            <person name="Cui X."/>
            <person name="Yuan T."/>
            <person name="Jiang B."/>
            <person name="Yang W."/>
            <person name="Lam T.T.-Y."/>
            <person name="Chang Q."/>
            <person name="Ding S."/>
            <person name="Wang X."/>
            <person name="Zhu J."/>
            <person name="Ruan X."/>
            <person name="Zhao L."/>
            <person name="Wei J."/>
            <person name="Que T."/>
            <person name="Du C."/>
            <person name="Cheng J."/>
            <person name="Dai P."/>
            <person name="Han X."/>
            <person name="Huang E."/>
            <person name="Gao Y."/>
            <person name="Liu J."/>
            <person name="Shao H."/>
            <person name="Ye R."/>
            <person name="Li L."/>
            <person name="Wei W."/>
            <person name="Wang X."/>
            <person name="Wang C."/>
            <person name="Huo Q."/>
            <person name="Li W."/>
            <person name="Guo W."/>
            <person name="Chen H."/>
            <person name="Chen S."/>
            <person name="Zhou L."/>
            <person name="Zhou L."/>
            <person name="Ni X."/>
            <person name="Tian J."/>
            <person name="Zhou Y."/>
            <person name="Sheng Y."/>
            <person name="Liu T."/>
            <person name="Pan Y."/>
            <person name="Xia L."/>
            <person name="Li J."/>
            <person name="Zhao F."/>
            <person name="Cao W."/>
        </authorList>
    </citation>
    <scope>NUCLEOTIDE SEQUENCE</scope>
    <source>
        <strain evidence="8">Rsan-2018</strain>
        <tissue evidence="8">Larvae</tissue>
    </source>
</reference>